<sequence length="380" mass="42241">MMHPRRLLAVLGLVVLTSMTSCTSFSSSRSSSMDKTGWITHCFGRFLIDLPPDAVVNAGYYLWGDRIEYLDDKPTELAARVDRLEKEWRTQKHKSKGNMFLRKIDFGNESVGLLSWSSEVASKTYLLDTYVTSKPTWHAYRWKGKVSVDREQRAVEMSRTLARNLRSRAPKEIPSGPGFCIDQAYIAGDNFQDEEFGVGVTFPNHPGVDFEFRSLTGAAQKNLLERVGGLMQELLSTFAGMETLRKGKHPVGSLPGEEYLVAGSDKGQRGYTFMWEVQGKEESLTEPNLTAGLAVLERSNENGKPPPPAFKSDKEALELWDAIVDSIRVRPTYSSPRGGNAGPSPAPTPATPGGQTLGDDYVYEEFLSSLKPKDSWLDDL</sequence>
<feature type="chain" id="PRO_5030007440" description="Tle cognate immunity protein 4 C-terminal domain-containing protein" evidence="2">
    <location>
        <begin position="27"/>
        <end position="380"/>
    </location>
</feature>
<organism evidence="5 6">
    <name type="scientific">Pseudomonas aeruginosa (strain UCBPP-PA14)</name>
    <dbReference type="NCBI Taxonomy" id="208963"/>
    <lineage>
        <taxon>Bacteria</taxon>
        <taxon>Pseudomonadati</taxon>
        <taxon>Pseudomonadota</taxon>
        <taxon>Gammaproteobacteria</taxon>
        <taxon>Pseudomonadales</taxon>
        <taxon>Pseudomonadaceae</taxon>
        <taxon>Pseudomonas</taxon>
    </lineage>
</organism>
<evidence type="ECO:0000313" key="6">
    <source>
        <dbReference type="Proteomes" id="UP000000653"/>
    </source>
</evidence>
<dbReference type="HOGENOM" id="CLU_048559_0_0_6"/>
<dbReference type="KEGG" id="pau:PA14_44920"/>
<feature type="signal peptide" evidence="2">
    <location>
        <begin position="1"/>
        <end position="26"/>
    </location>
</feature>
<feature type="region of interest" description="Disordered" evidence="1">
    <location>
        <begin position="331"/>
        <end position="359"/>
    </location>
</feature>
<evidence type="ECO:0008006" key="7">
    <source>
        <dbReference type="Google" id="ProtNLM"/>
    </source>
</evidence>
<dbReference type="BioCyc" id="PAER208963:G1G74-3774-MONOMER"/>
<reference evidence="5 6" key="1">
    <citation type="journal article" date="2006" name="Genome Biol.">
        <title>Genomic analysis reveals that Pseudomonas aeruginosa virulence is combinatorial.</title>
        <authorList>
            <person name="Lee D.G."/>
            <person name="Urbach J.M."/>
            <person name="Wu G."/>
            <person name="Liberati N.T."/>
            <person name="Feinbaum R.L."/>
            <person name="Miyata S."/>
            <person name="Diggins L.T."/>
            <person name="He J."/>
            <person name="Saucier M."/>
            <person name="Deziel E."/>
            <person name="Friedman L."/>
            <person name="Li L."/>
            <person name="Grills G."/>
            <person name="Montgomery K."/>
            <person name="Kucherlapati R."/>
            <person name="Rahme L.G."/>
            <person name="Ausubel F.M."/>
        </authorList>
    </citation>
    <scope>NUCLEOTIDE SEQUENCE [LARGE SCALE GENOMIC DNA]</scope>
    <source>
        <strain evidence="5 6">UCBPP-PA14</strain>
    </source>
</reference>
<feature type="domain" description="Tle cognate immunity protein 4 C-terminal" evidence="3">
    <location>
        <begin position="172"/>
        <end position="332"/>
    </location>
</feature>
<evidence type="ECO:0000256" key="1">
    <source>
        <dbReference type="SAM" id="MobiDB-lite"/>
    </source>
</evidence>
<protein>
    <recommendedName>
        <fullName evidence="7">Tle cognate immunity protein 4 C-terminal domain-containing protein</fullName>
    </recommendedName>
</protein>
<dbReference type="Pfam" id="PF18426">
    <property type="entry name" value="Tli4_C"/>
    <property type="match status" value="1"/>
</dbReference>
<dbReference type="InterPro" id="IPR041290">
    <property type="entry name" value="Tli4_C"/>
</dbReference>
<keyword evidence="2" id="KW-0732">Signal</keyword>
<evidence type="ECO:0000256" key="2">
    <source>
        <dbReference type="SAM" id="SignalP"/>
    </source>
</evidence>
<dbReference type="Proteomes" id="UP000000653">
    <property type="component" value="Chromosome"/>
</dbReference>
<accession>A0A0H2Z7U2</accession>
<dbReference type="EMBL" id="CP000438">
    <property type="protein sequence ID" value="ABJ10689.1"/>
    <property type="molecule type" value="Genomic_DNA"/>
</dbReference>
<gene>
    <name evidence="5" type="ordered locus">PA14_44920</name>
</gene>
<evidence type="ECO:0000259" key="4">
    <source>
        <dbReference type="Pfam" id="PF18443"/>
    </source>
</evidence>
<dbReference type="AlphaFoldDB" id="A0A0H2Z7U2"/>
<dbReference type="Pfam" id="PF18443">
    <property type="entry name" value="Tli4_N"/>
    <property type="match status" value="1"/>
</dbReference>
<name>A0A0H2Z7U2_PSEAB</name>
<proteinExistence type="predicted"/>
<dbReference type="InterPro" id="IPR040761">
    <property type="entry name" value="Tli4_N"/>
</dbReference>
<dbReference type="RefSeq" id="WP_003140240.1">
    <property type="nucleotide sequence ID" value="NC_008463.1"/>
</dbReference>
<evidence type="ECO:0000313" key="5">
    <source>
        <dbReference type="EMBL" id="ABJ10689.1"/>
    </source>
</evidence>
<dbReference type="PROSITE" id="PS51257">
    <property type="entry name" value="PROKAR_LIPOPROTEIN"/>
    <property type="match status" value="1"/>
</dbReference>
<evidence type="ECO:0000259" key="3">
    <source>
        <dbReference type="Pfam" id="PF18426"/>
    </source>
</evidence>
<feature type="domain" description="Tle cognate immunity protein 4 N-terminal" evidence="4">
    <location>
        <begin position="40"/>
        <end position="131"/>
    </location>
</feature>